<feature type="compositionally biased region" description="Basic and acidic residues" evidence="1">
    <location>
        <begin position="10"/>
        <end position="20"/>
    </location>
</feature>
<feature type="domain" description="GmrSD restriction endonucleases N-terminal" evidence="2">
    <location>
        <begin position="65"/>
        <end position="201"/>
    </location>
</feature>
<dbReference type="PANTHER" id="PTHR39639:SF1">
    <property type="entry name" value="DUF262 DOMAIN-CONTAINING PROTEIN"/>
    <property type="match status" value="1"/>
</dbReference>
<dbReference type="Proteomes" id="UP000824176">
    <property type="component" value="Unassembled WGS sequence"/>
</dbReference>
<organism evidence="3 4">
    <name type="scientific">Candidatus Mucispirillum faecigallinarum</name>
    <dbReference type="NCBI Taxonomy" id="2838699"/>
    <lineage>
        <taxon>Bacteria</taxon>
        <taxon>Pseudomonadati</taxon>
        <taxon>Deferribacterota</taxon>
        <taxon>Deferribacteres</taxon>
        <taxon>Deferribacterales</taxon>
        <taxon>Mucispirillaceae</taxon>
        <taxon>Mucispirillum</taxon>
    </lineage>
</organism>
<dbReference type="EMBL" id="DXAQ01000134">
    <property type="protein sequence ID" value="HIZ90092.1"/>
    <property type="molecule type" value="Genomic_DNA"/>
</dbReference>
<name>A0A9D2GVF8_9BACT</name>
<reference evidence="3" key="2">
    <citation type="submission" date="2021-04" db="EMBL/GenBank/DDBJ databases">
        <authorList>
            <person name="Gilroy R."/>
        </authorList>
    </citation>
    <scope>NUCLEOTIDE SEQUENCE</scope>
    <source>
        <strain evidence="3">ChiW4-1371</strain>
    </source>
</reference>
<evidence type="ECO:0000259" key="2">
    <source>
        <dbReference type="Pfam" id="PF03235"/>
    </source>
</evidence>
<evidence type="ECO:0000256" key="1">
    <source>
        <dbReference type="SAM" id="MobiDB-lite"/>
    </source>
</evidence>
<evidence type="ECO:0000313" key="3">
    <source>
        <dbReference type="EMBL" id="HIZ90092.1"/>
    </source>
</evidence>
<feature type="region of interest" description="Disordered" evidence="1">
    <location>
        <begin position="1"/>
        <end position="37"/>
    </location>
</feature>
<dbReference type="Pfam" id="PF03235">
    <property type="entry name" value="GmrSD_N"/>
    <property type="match status" value="1"/>
</dbReference>
<reference evidence="3" key="1">
    <citation type="journal article" date="2021" name="PeerJ">
        <title>Extensive microbial diversity within the chicken gut microbiome revealed by metagenomics and culture.</title>
        <authorList>
            <person name="Gilroy R."/>
            <person name="Ravi A."/>
            <person name="Getino M."/>
            <person name="Pursley I."/>
            <person name="Horton D.L."/>
            <person name="Alikhan N.F."/>
            <person name="Baker D."/>
            <person name="Gharbi K."/>
            <person name="Hall N."/>
            <person name="Watson M."/>
            <person name="Adriaenssens E.M."/>
            <person name="Foster-Nyarko E."/>
            <person name="Jarju S."/>
            <person name="Secka A."/>
            <person name="Antonio M."/>
            <person name="Oren A."/>
            <person name="Chaudhuri R.R."/>
            <person name="La Ragione R."/>
            <person name="Hildebrand F."/>
            <person name="Pallen M.J."/>
        </authorList>
    </citation>
    <scope>NUCLEOTIDE SEQUENCE</scope>
    <source>
        <strain evidence="3">ChiW4-1371</strain>
    </source>
</reference>
<accession>A0A9D2GVF8</accession>
<proteinExistence type="predicted"/>
<dbReference type="AlphaFoldDB" id="A0A9D2GVF8"/>
<gene>
    <name evidence="3" type="ORF">H9804_09095</name>
</gene>
<evidence type="ECO:0000313" key="4">
    <source>
        <dbReference type="Proteomes" id="UP000824176"/>
    </source>
</evidence>
<protein>
    <submittedName>
        <fullName evidence="3">DUF262 domain-containing protein</fullName>
    </submittedName>
</protein>
<comment type="caution">
    <text evidence="3">The sequence shown here is derived from an EMBL/GenBank/DDBJ whole genome shotgun (WGS) entry which is preliminary data.</text>
</comment>
<dbReference type="PANTHER" id="PTHR39639">
    <property type="entry name" value="CHROMOSOME 16, WHOLE GENOME SHOTGUN SEQUENCE"/>
    <property type="match status" value="1"/>
</dbReference>
<sequence>MQEQDQESDSTNKESEKEINQEMEQLDEEEIAKFSSNSNPYPAKVEFSKEQFSLFEINRAIVKYNEINLNPDFQRNEGLWDRKKQSRLIESILMGIPLPLFYFAENKGGGMSVVDGLQRLHTITEYFKNEFKLLDLAYISGVKGKYFKDLPREHQARIERYQIQVYVMSADTPETVKLDIFERINSGGTPLNKQEMRHALYQGQSTKLLKELAECDEFKEAVTLKLDSKRMRDRYVILRALAFYLAYNIQLIKQIPAYIDPTINGSFDNFLGRYMRIMNCMDNNEYNYIVHIFKTSMQLLYNVYKDNTFKRNSTSNTFNMIMFETLFFITASIQNQINIDIDIWRTELDNIINKEWFQSTLDNSSNSIKRMKEHFIKVSESIEELRIKYA</sequence>
<dbReference type="InterPro" id="IPR004919">
    <property type="entry name" value="GmrSD_N"/>
</dbReference>